<sequence length="197" mass="22471">MKTVTLTKKVEAQQYVPGKGAPDGCVRSHPEVHWSAGHELIYFTFANLRPRYWLGAEKVVVEPANAGKTGLLEEGFCYFEGSDGSRWWRKALSFTFWSVTSEASATRNHKAVFLDESDDTMVDLFKDYVVMSEWVKEPGDEAMFTNTVEFREIDGSYGRGYRPHYLSPGDWLTSEKTDGKTIYKVLKNDEFERLKAA</sequence>
<dbReference type="EMBL" id="CP062229">
    <property type="protein sequence ID" value="UVC14688.1"/>
    <property type="molecule type" value="Genomic_DNA"/>
</dbReference>
<dbReference type="Proteomes" id="UP001058098">
    <property type="component" value="Chromosome"/>
</dbReference>
<evidence type="ECO:0000313" key="2">
    <source>
        <dbReference type="Proteomes" id="UP001058098"/>
    </source>
</evidence>
<accession>A0ABY5QUI2</accession>
<name>A0ABY5QUI2_9HYPH</name>
<reference evidence="1" key="1">
    <citation type="submission" date="2020-09" db="EMBL/GenBank/DDBJ databases">
        <title>Rhizobia associated with sainfoin plants.</title>
        <authorList>
            <person name="Asharfi S."/>
            <person name="Kuzmanovic N."/>
            <person name="Bunk B."/>
            <person name="Sproeer C."/>
            <person name="Becker M."/>
            <person name="Thuenen T."/>
        </authorList>
    </citation>
    <scope>NUCLEOTIDE SEQUENCE</scope>
    <source>
        <strain evidence="1">OM4</strain>
    </source>
</reference>
<proteinExistence type="predicted"/>
<gene>
    <name evidence="1" type="ORF">IHQ72_29415</name>
</gene>
<organism evidence="1 2">
    <name type="scientific">Mesorhizobium onobrychidis</name>
    <dbReference type="NCBI Taxonomy" id="2775404"/>
    <lineage>
        <taxon>Bacteria</taxon>
        <taxon>Pseudomonadati</taxon>
        <taxon>Pseudomonadota</taxon>
        <taxon>Alphaproteobacteria</taxon>
        <taxon>Hyphomicrobiales</taxon>
        <taxon>Phyllobacteriaceae</taxon>
        <taxon>Mesorhizobium</taxon>
    </lineage>
</organism>
<keyword evidence="2" id="KW-1185">Reference proteome</keyword>
<evidence type="ECO:0000313" key="1">
    <source>
        <dbReference type="EMBL" id="UVC14688.1"/>
    </source>
</evidence>
<dbReference type="RefSeq" id="WP_258119070.1">
    <property type="nucleotide sequence ID" value="NZ_CP062229.1"/>
</dbReference>
<protein>
    <submittedName>
        <fullName evidence="1">Uncharacterized protein</fullName>
    </submittedName>
</protein>